<dbReference type="AlphaFoldDB" id="A0A2A9E9M4"/>
<keyword evidence="5" id="KW-1185">Reference proteome</keyword>
<dbReference type="InterPro" id="IPR041479">
    <property type="entry name" value="TetR_CgmR_C"/>
</dbReference>
<sequence>MSTRPAHAQPTRELLLDSLETLLLSGGSSAATLEAVASTAGVSKGGLLYHFGSKEALYQGFLDRMVVRSRAEAAQILDAPQGVVAAYLDASSVADDPSTRTVLAALRLAGVPEVDVEAALAESFSFWYETIARRIDDPVLARMVQLVGDGFYLHALIGSGSDHDTAVVERVVSLVADWQRDAS</sequence>
<accession>A0A2A9E9M4</accession>
<dbReference type="PROSITE" id="PS50977">
    <property type="entry name" value="HTH_TETR_2"/>
    <property type="match status" value="1"/>
</dbReference>
<dbReference type="PANTHER" id="PTHR30055">
    <property type="entry name" value="HTH-TYPE TRANSCRIPTIONAL REGULATOR RUTR"/>
    <property type="match status" value="1"/>
</dbReference>
<keyword evidence="1 2" id="KW-0238">DNA-binding</keyword>
<evidence type="ECO:0000256" key="1">
    <source>
        <dbReference type="ARBA" id="ARBA00023125"/>
    </source>
</evidence>
<dbReference type="Pfam" id="PF17937">
    <property type="entry name" value="TetR_C_28"/>
    <property type="match status" value="1"/>
</dbReference>
<dbReference type="InterPro" id="IPR050109">
    <property type="entry name" value="HTH-type_TetR-like_transc_reg"/>
</dbReference>
<dbReference type="InterPro" id="IPR001647">
    <property type="entry name" value="HTH_TetR"/>
</dbReference>
<dbReference type="PRINTS" id="PR00455">
    <property type="entry name" value="HTHTETR"/>
</dbReference>
<dbReference type="GO" id="GO:0003700">
    <property type="term" value="F:DNA-binding transcription factor activity"/>
    <property type="evidence" value="ECO:0007669"/>
    <property type="project" value="TreeGrafter"/>
</dbReference>
<feature type="domain" description="HTH tetR-type" evidence="3">
    <location>
        <begin position="9"/>
        <end position="69"/>
    </location>
</feature>
<organism evidence="4 5">
    <name type="scientific">Sanguibacter antarcticus</name>
    <dbReference type="NCBI Taxonomy" id="372484"/>
    <lineage>
        <taxon>Bacteria</taxon>
        <taxon>Bacillati</taxon>
        <taxon>Actinomycetota</taxon>
        <taxon>Actinomycetes</taxon>
        <taxon>Micrococcales</taxon>
        <taxon>Sanguibacteraceae</taxon>
        <taxon>Sanguibacter</taxon>
    </lineage>
</organism>
<evidence type="ECO:0000256" key="2">
    <source>
        <dbReference type="PROSITE-ProRule" id="PRU00335"/>
    </source>
</evidence>
<evidence type="ECO:0000313" key="5">
    <source>
        <dbReference type="Proteomes" id="UP000225548"/>
    </source>
</evidence>
<proteinExistence type="predicted"/>
<dbReference type="SUPFAM" id="SSF46689">
    <property type="entry name" value="Homeodomain-like"/>
    <property type="match status" value="1"/>
</dbReference>
<dbReference type="Proteomes" id="UP000225548">
    <property type="component" value="Unassembled WGS sequence"/>
</dbReference>
<evidence type="ECO:0000259" key="3">
    <source>
        <dbReference type="PROSITE" id="PS50977"/>
    </source>
</evidence>
<dbReference type="EMBL" id="PDJG01000001">
    <property type="protein sequence ID" value="PFG34952.1"/>
    <property type="molecule type" value="Genomic_DNA"/>
</dbReference>
<reference evidence="4 5" key="1">
    <citation type="submission" date="2017-10" db="EMBL/GenBank/DDBJ databases">
        <title>Sequencing the genomes of 1000 actinobacteria strains.</title>
        <authorList>
            <person name="Klenk H.-P."/>
        </authorList>
    </citation>
    <scope>NUCLEOTIDE SEQUENCE [LARGE SCALE GENOMIC DNA]</scope>
    <source>
        <strain evidence="4 5">DSM 18966</strain>
    </source>
</reference>
<dbReference type="OrthoDB" id="9806334at2"/>
<dbReference type="Gene3D" id="1.10.357.10">
    <property type="entry name" value="Tetracycline Repressor, domain 2"/>
    <property type="match status" value="1"/>
</dbReference>
<dbReference type="Pfam" id="PF00440">
    <property type="entry name" value="TetR_N"/>
    <property type="match status" value="1"/>
</dbReference>
<feature type="DNA-binding region" description="H-T-H motif" evidence="2">
    <location>
        <begin position="32"/>
        <end position="51"/>
    </location>
</feature>
<dbReference type="InterPro" id="IPR009057">
    <property type="entry name" value="Homeodomain-like_sf"/>
</dbReference>
<name>A0A2A9E9M4_9MICO</name>
<dbReference type="RefSeq" id="WP_098456598.1">
    <property type="nucleotide sequence ID" value="NZ_PDJG01000001.1"/>
</dbReference>
<gene>
    <name evidence="4" type="ORF">ATL42_2884</name>
</gene>
<protein>
    <submittedName>
        <fullName evidence="4">TetR family transcriptional regulator</fullName>
    </submittedName>
</protein>
<dbReference type="PANTHER" id="PTHR30055:SF148">
    <property type="entry name" value="TETR-FAMILY TRANSCRIPTIONAL REGULATOR"/>
    <property type="match status" value="1"/>
</dbReference>
<dbReference type="GO" id="GO:0000976">
    <property type="term" value="F:transcription cis-regulatory region binding"/>
    <property type="evidence" value="ECO:0007669"/>
    <property type="project" value="TreeGrafter"/>
</dbReference>
<comment type="caution">
    <text evidence="4">The sequence shown here is derived from an EMBL/GenBank/DDBJ whole genome shotgun (WGS) entry which is preliminary data.</text>
</comment>
<evidence type="ECO:0000313" key="4">
    <source>
        <dbReference type="EMBL" id="PFG34952.1"/>
    </source>
</evidence>